<keyword evidence="3" id="KW-1185">Reference proteome</keyword>
<dbReference type="Proteomes" id="UP000019276">
    <property type="component" value="Unassembled WGS sequence"/>
</dbReference>
<dbReference type="eggNOG" id="COG1305">
    <property type="taxonomic scope" value="Bacteria"/>
</dbReference>
<accession>W7Q5S5</accession>
<comment type="caution">
    <text evidence="2">The sequence shown here is derived from an EMBL/GenBank/DDBJ whole genome shotgun (WGS) entry which is preliminary data.</text>
</comment>
<organism evidence="2 3">
    <name type="scientific">Catenovulum agarivorans DS-2</name>
    <dbReference type="NCBI Taxonomy" id="1328313"/>
    <lineage>
        <taxon>Bacteria</taxon>
        <taxon>Pseudomonadati</taxon>
        <taxon>Pseudomonadota</taxon>
        <taxon>Gammaproteobacteria</taxon>
        <taxon>Alteromonadales</taxon>
        <taxon>Alteromonadaceae</taxon>
        <taxon>Catenovulum</taxon>
    </lineage>
</organism>
<proteinExistence type="predicted"/>
<keyword evidence="1" id="KW-0812">Transmembrane</keyword>
<feature type="transmembrane region" description="Helical" evidence="1">
    <location>
        <begin position="152"/>
        <end position="174"/>
    </location>
</feature>
<feature type="transmembrane region" description="Helical" evidence="1">
    <location>
        <begin position="129"/>
        <end position="146"/>
    </location>
</feature>
<dbReference type="AlphaFoldDB" id="W7Q5S5"/>
<sequence length="349" mass="40341">MTQISKHYPTHTPITDSELIIGDKALYWSVIGLSVIVYFILLLLWIGLYKKQANHEQFYQVSAAKFVLMNTLTLGMFSAYWFYRNFKHIQFTYEQDISPVWRAIFFIFFIHSLWTQVQKNSIRKIASDRLLVYSIAMGLTCLLINISSEFDIGVFFVFTDLAIAIVLLPLLNAVNQLEQQGSVKQGITSNSTFNGFHIGVASAYLFMTVFTVTEFFNLTPQNKVVEGKKLWHHDINMMVNKGIVQPKEPIKLFYSDALVWFKADGNGFTEQRVFSYWVLEGVFYSEVAEYQNIANIKVEWGEDDENSVITITRTDNSEFYLYVSSLDGKDKEFESKLRALWQVNNKLPS</sequence>
<evidence type="ECO:0000256" key="1">
    <source>
        <dbReference type="SAM" id="Phobius"/>
    </source>
</evidence>
<name>W7Q5S5_9ALTE</name>
<protein>
    <submittedName>
        <fullName evidence="2">Uncharacterized protein</fullName>
    </submittedName>
</protein>
<dbReference type="EMBL" id="ARZY01000067">
    <property type="protein sequence ID" value="EWH08129.1"/>
    <property type="molecule type" value="Genomic_DNA"/>
</dbReference>
<keyword evidence="1" id="KW-0472">Membrane</keyword>
<feature type="transmembrane region" description="Helical" evidence="1">
    <location>
        <begin position="25"/>
        <end position="46"/>
    </location>
</feature>
<evidence type="ECO:0000313" key="2">
    <source>
        <dbReference type="EMBL" id="EWH08129.1"/>
    </source>
</evidence>
<keyword evidence="1" id="KW-1133">Transmembrane helix</keyword>
<evidence type="ECO:0000313" key="3">
    <source>
        <dbReference type="Proteomes" id="UP000019276"/>
    </source>
</evidence>
<reference evidence="2 3" key="1">
    <citation type="journal article" date="2014" name="Genome Announc.">
        <title>Draft Genome Sequence of the Agar-Degrading Bacterium Catenovulum sp. Strain DS-2, Isolated from Intestines of Haliotis diversicolor.</title>
        <authorList>
            <person name="Shan D."/>
            <person name="Li X."/>
            <person name="Gu Z."/>
            <person name="Wei G."/>
            <person name="Gao Z."/>
            <person name="Shao Z."/>
        </authorList>
    </citation>
    <scope>NUCLEOTIDE SEQUENCE [LARGE SCALE GENOMIC DNA]</scope>
    <source>
        <strain evidence="2 3">DS-2</strain>
    </source>
</reference>
<gene>
    <name evidence="2" type="ORF">DS2_18965</name>
</gene>
<feature type="transmembrane region" description="Helical" evidence="1">
    <location>
        <begin position="195"/>
        <end position="216"/>
    </location>
</feature>
<feature type="transmembrane region" description="Helical" evidence="1">
    <location>
        <begin position="100"/>
        <end position="117"/>
    </location>
</feature>
<feature type="transmembrane region" description="Helical" evidence="1">
    <location>
        <begin position="58"/>
        <end position="80"/>
    </location>
</feature>